<dbReference type="HOGENOM" id="CLU_206595_0_0_11"/>
<reference evidence="2 3" key="1">
    <citation type="journal article" date="2004" name="Science">
        <title>The complete genome sequence of Propionibacterium acnes, a commensal of human skin.</title>
        <authorList>
            <person name="Bruggemann H."/>
            <person name="Henne A."/>
            <person name="Hoster F."/>
            <person name="Liesegang H."/>
            <person name="Wiezer A."/>
            <person name="Strittmatter A."/>
            <person name="Hujer S."/>
            <person name="Durre P."/>
            <person name="Gottschalk G."/>
        </authorList>
    </citation>
    <scope>NUCLEOTIDE SEQUENCE [LARGE SCALE GENOMIC DNA]</scope>
    <source>
        <strain evidence="3">DSM 16379 / KPA171202</strain>
    </source>
</reference>
<accession>Q6A943</accession>
<protein>
    <submittedName>
        <fullName evidence="2">Uncharacterized protein</fullName>
    </submittedName>
</protein>
<proteinExistence type="predicted"/>
<evidence type="ECO:0000313" key="3">
    <source>
        <dbReference type="Proteomes" id="UP000000603"/>
    </source>
</evidence>
<feature type="compositionally biased region" description="Basic and acidic residues" evidence="1">
    <location>
        <begin position="54"/>
        <end position="65"/>
    </location>
</feature>
<sequence>MTMLIGVNIGPNLSCAGLLATLLWRRIIEAHHRPARQVYSPRRTHGPRKHPHLGMHDMSNERVSD</sequence>
<feature type="region of interest" description="Disordered" evidence="1">
    <location>
        <begin position="35"/>
        <end position="65"/>
    </location>
</feature>
<dbReference type="EnsemblBacteria" id="AAT82723">
    <property type="protein sequence ID" value="AAT82723"/>
    <property type="gene ID" value="PPA0970"/>
</dbReference>
<organism evidence="2 3">
    <name type="scientific">Cutibacterium acnes (strain DSM 16379 / KPA171202)</name>
    <name type="common">Propionibacterium acnes</name>
    <dbReference type="NCBI Taxonomy" id="267747"/>
    <lineage>
        <taxon>Bacteria</taxon>
        <taxon>Bacillati</taxon>
        <taxon>Actinomycetota</taxon>
        <taxon>Actinomycetes</taxon>
        <taxon>Propionibacteriales</taxon>
        <taxon>Propionibacteriaceae</taxon>
        <taxon>Cutibacterium</taxon>
    </lineage>
</organism>
<evidence type="ECO:0000256" key="1">
    <source>
        <dbReference type="SAM" id="MobiDB-lite"/>
    </source>
</evidence>
<gene>
    <name evidence="2" type="ordered locus">PPA0970</name>
</gene>
<dbReference type="KEGG" id="pac:PPA0970"/>
<feature type="compositionally biased region" description="Basic residues" evidence="1">
    <location>
        <begin position="42"/>
        <end position="53"/>
    </location>
</feature>
<dbReference type="AlphaFoldDB" id="Q6A943"/>
<evidence type="ECO:0000313" key="2">
    <source>
        <dbReference type="EMBL" id="AAT82723.1"/>
    </source>
</evidence>
<dbReference type="Proteomes" id="UP000000603">
    <property type="component" value="Chromosome"/>
</dbReference>
<name>Q6A943_CUTAK</name>
<dbReference type="EMBL" id="AE017283">
    <property type="protein sequence ID" value="AAT82723.1"/>
    <property type="molecule type" value="Genomic_DNA"/>
</dbReference>